<dbReference type="PROSITE" id="PS50156">
    <property type="entry name" value="SSD"/>
    <property type="match status" value="1"/>
</dbReference>
<keyword evidence="2" id="KW-1003">Cell membrane</keyword>
<feature type="region of interest" description="Disordered" evidence="6">
    <location>
        <begin position="696"/>
        <end position="720"/>
    </location>
</feature>
<dbReference type="Pfam" id="PF03176">
    <property type="entry name" value="MMPL"/>
    <property type="match status" value="2"/>
</dbReference>
<feature type="transmembrane region" description="Helical" evidence="7">
    <location>
        <begin position="272"/>
        <end position="292"/>
    </location>
</feature>
<proteinExistence type="predicted"/>
<evidence type="ECO:0000256" key="6">
    <source>
        <dbReference type="SAM" id="MobiDB-lite"/>
    </source>
</evidence>
<feature type="transmembrane region" description="Helical" evidence="7">
    <location>
        <begin position="304"/>
        <end position="325"/>
    </location>
</feature>
<feature type="transmembrane region" description="Helical" evidence="7">
    <location>
        <begin position="355"/>
        <end position="375"/>
    </location>
</feature>
<feature type="transmembrane region" description="Helical" evidence="7">
    <location>
        <begin position="568"/>
        <end position="591"/>
    </location>
</feature>
<name>A0A9X1SW24_9ACTN</name>
<protein>
    <submittedName>
        <fullName evidence="9">MMPL family transporter</fullName>
    </submittedName>
</protein>
<keyword evidence="5 7" id="KW-0472">Membrane</keyword>
<dbReference type="InterPro" id="IPR004869">
    <property type="entry name" value="MMPL_dom"/>
</dbReference>
<dbReference type="GO" id="GO:0005886">
    <property type="term" value="C:plasma membrane"/>
    <property type="evidence" value="ECO:0007669"/>
    <property type="project" value="UniProtKB-SubCell"/>
</dbReference>
<feature type="domain" description="SSD" evidence="8">
    <location>
        <begin position="189"/>
        <end position="323"/>
    </location>
</feature>
<dbReference type="InterPro" id="IPR000731">
    <property type="entry name" value="SSD"/>
</dbReference>
<evidence type="ECO:0000256" key="3">
    <source>
        <dbReference type="ARBA" id="ARBA00022692"/>
    </source>
</evidence>
<evidence type="ECO:0000259" key="8">
    <source>
        <dbReference type="PROSITE" id="PS50156"/>
    </source>
</evidence>
<dbReference type="SUPFAM" id="SSF82866">
    <property type="entry name" value="Multidrug efflux transporter AcrB transmembrane domain"/>
    <property type="match status" value="2"/>
</dbReference>
<dbReference type="RefSeq" id="WP_231446710.1">
    <property type="nucleotide sequence ID" value="NZ_JAJOMB010000015.1"/>
</dbReference>
<dbReference type="Gene3D" id="1.20.1640.10">
    <property type="entry name" value="Multidrug efflux transporter AcrB transmembrane domain"/>
    <property type="match status" value="2"/>
</dbReference>
<evidence type="ECO:0000313" key="10">
    <source>
        <dbReference type="Proteomes" id="UP001138997"/>
    </source>
</evidence>
<feature type="transmembrane region" description="Helical" evidence="7">
    <location>
        <begin position="175"/>
        <end position="193"/>
    </location>
</feature>
<feature type="transmembrane region" description="Helical" evidence="7">
    <location>
        <begin position="617"/>
        <end position="634"/>
    </location>
</feature>
<feature type="transmembrane region" description="Helical" evidence="7">
    <location>
        <begin position="529"/>
        <end position="548"/>
    </location>
</feature>
<dbReference type="AlphaFoldDB" id="A0A9X1SW24"/>
<evidence type="ECO:0000256" key="4">
    <source>
        <dbReference type="ARBA" id="ARBA00022989"/>
    </source>
</evidence>
<evidence type="ECO:0000256" key="5">
    <source>
        <dbReference type="ARBA" id="ARBA00023136"/>
    </source>
</evidence>
<evidence type="ECO:0000256" key="7">
    <source>
        <dbReference type="SAM" id="Phobius"/>
    </source>
</evidence>
<dbReference type="PANTHER" id="PTHR33406:SF13">
    <property type="entry name" value="MEMBRANE PROTEIN YDFJ"/>
    <property type="match status" value="1"/>
</dbReference>
<keyword evidence="4 7" id="KW-1133">Transmembrane helix</keyword>
<feature type="compositionally biased region" description="Basic and acidic residues" evidence="6">
    <location>
        <begin position="711"/>
        <end position="720"/>
    </location>
</feature>
<sequence>MDQIAKFVLKHRWWVIAFWVAALIGGGLSAGRVADQLSADFALPGQEGSDTQAELAESYGISSELGYLPVYTGEITKKSVAAVADQIRAEGVQVIDYASTGDKAFLTDDGRSTYMLVYGPEGNGFGGSAENVETALVEAGEANGFEVGVTGMNQLSEGNTATGAEEEGSILTETLLGALGALVVLLFVFASFLAFVPLVIAAVSILSSFLAVLAMTAVTDVSFIVEFLIALIGLGVAIDYSLLVVTRWREERNRGVANDEAVTTAIRTAGHAVYASGVTVAISLCALVVVNVPAVRSMGLGGMVIPLISTLVVLTLLPALLSLIGPRMDWPRLRKENHIAKGWAAWTRGVIRFRWIAAVTGLAALAVAVIPAFGVQIGQPGADSLATKGEAAETLHSLRDNGIADGVLTPMIMLLEPGTDAAAFVEKAESVDGVRSATAVAPAENGITEVVVVPVRETVDSTSIQTVTDVREAVKDEPGYIGITGLGAGALDWQNAVYKIFPFVLVLIAAVVFVLLMREFRSILLPLKAVLFNLISVAAVFGITVFFWQQGHGSEALFDIQATGAITFWLPVMIFAFLFGLSMDYEVFILARMREEYDRTGSTNYAVEHGLGRTGRLVTSAALILFFAFASLAQTPQTDIKVLATALGAGILLDATLVRALLVPAVVSILGKYNWWLPAPVAKILRVEPSPLRPDVQLPPGFDLDDPEPEQTERVPSLEH</sequence>
<evidence type="ECO:0000256" key="1">
    <source>
        <dbReference type="ARBA" id="ARBA00004651"/>
    </source>
</evidence>
<keyword evidence="3 7" id="KW-0812">Transmembrane</keyword>
<accession>A0A9X1SW24</accession>
<feature type="transmembrane region" description="Helical" evidence="7">
    <location>
        <begin position="198"/>
        <end position="218"/>
    </location>
</feature>
<dbReference type="InterPro" id="IPR050545">
    <property type="entry name" value="Mycobact_MmpL"/>
</dbReference>
<reference evidence="9" key="1">
    <citation type="submission" date="2021-11" db="EMBL/GenBank/DDBJ databases">
        <title>Streptomyces corallinus and Kineosporia corallina sp. nov., two new coral-derived marine actinobacteria.</title>
        <authorList>
            <person name="Buangrab K."/>
            <person name="Sutthacheep M."/>
            <person name="Yeemin T."/>
            <person name="Harunari E."/>
            <person name="Igarashi Y."/>
            <person name="Sripreechasak P."/>
            <person name="Kanchanasin P."/>
            <person name="Tanasupawat S."/>
            <person name="Phongsopitanun W."/>
        </authorList>
    </citation>
    <scope>NUCLEOTIDE SEQUENCE</scope>
    <source>
        <strain evidence="9">JCM 31032</strain>
    </source>
</reference>
<gene>
    <name evidence="9" type="ORF">LR394_25710</name>
</gene>
<feature type="transmembrane region" description="Helical" evidence="7">
    <location>
        <begin position="496"/>
        <end position="517"/>
    </location>
</feature>
<evidence type="ECO:0000313" key="9">
    <source>
        <dbReference type="EMBL" id="MCD5314306.1"/>
    </source>
</evidence>
<organism evidence="9 10">
    <name type="scientific">Kineosporia babensis</name>
    <dbReference type="NCBI Taxonomy" id="499548"/>
    <lineage>
        <taxon>Bacteria</taxon>
        <taxon>Bacillati</taxon>
        <taxon>Actinomycetota</taxon>
        <taxon>Actinomycetes</taxon>
        <taxon>Kineosporiales</taxon>
        <taxon>Kineosporiaceae</taxon>
        <taxon>Kineosporia</taxon>
    </lineage>
</organism>
<comment type="subcellular location">
    <subcellularLocation>
        <location evidence="1">Cell membrane</location>
        <topology evidence="1">Multi-pass membrane protein</topology>
    </subcellularLocation>
</comment>
<dbReference type="Proteomes" id="UP001138997">
    <property type="component" value="Unassembled WGS sequence"/>
</dbReference>
<dbReference type="EMBL" id="JAJOMB010000015">
    <property type="protein sequence ID" value="MCD5314306.1"/>
    <property type="molecule type" value="Genomic_DNA"/>
</dbReference>
<keyword evidence="10" id="KW-1185">Reference proteome</keyword>
<feature type="transmembrane region" description="Helical" evidence="7">
    <location>
        <begin position="224"/>
        <end position="245"/>
    </location>
</feature>
<dbReference type="PANTHER" id="PTHR33406">
    <property type="entry name" value="MEMBRANE PROTEIN MJ1562-RELATED"/>
    <property type="match status" value="1"/>
</dbReference>
<comment type="caution">
    <text evidence="9">The sequence shown here is derived from an EMBL/GenBank/DDBJ whole genome shotgun (WGS) entry which is preliminary data.</text>
</comment>
<evidence type="ECO:0000256" key="2">
    <source>
        <dbReference type="ARBA" id="ARBA00022475"/>
    </source>
</evidence>